<gene>
    <name evidence="2" type="ORF">THAOC_10265</name>
</gene>
<feature type="region of interest" description="Disordered" evidence="1">
    <location>
        <begin position="1"/>
        <end position="26"/>
    </location>
</feature>
<feature type="non-terminal residue" evidence="2">
    <location>
        <position position="1"/>
    </location>
</feature>
<dbReference type="AlphaFoldDB" id="K0SQF5"/>
<keyword evidence="3" id="KW-1185">Reference proteome</keyword>
<evidence type="ECO:0000313" key="2">
    <source>
        <dbReference type="EMBL" id="EJK68543.1"/>
    </source>
</evidence>
<evidence type="ECO:0000256" key="1">
    <source>
        <dbReference type="SAM" id="MobiDB-lite"/>
    </source>
</evidence>
<dbReference type="Proteomes" id="UP000266841">
    <property type="component" value="Unassembled WGS sequence"/>
</dbReference>
<evidence type="ECO:0000313" key="3">
    <source>
        <dbReference type="Proteomes" id="UP000266841"/>
    </source>
</evidence>
<organism evidence="2 3">
    <name type="scientific">Thalassiosira oceanica</name>
    <name type="common">Marine diatom</name>
    <dbReference type="NCBI Taxonomy" id="159749"/>
    <lineage>
        <taxon>Eukaryota</taxon>
        <taxon>Sar</taxon>
        <taxon>Stramenopiles</taxon>
        <taxon>Ochrophyta</taxon>
        <taxon>Bacillariophyta</taxon>
        <taxon>Coscinodiscophyceae</taxon>
        <taxon>Thalassiosirophycidae</taxon>
        <taxon>Thalassiosirales</taxon>
        <taxon>Thalassiosiraceae</taxon>
        <taxon>Thalassiosira</taxon>
    </lineage>
</organism>
<protein>
    <submittedName>
        <fullName evidence="2">Uncharacterized protein</fullName>
    </submittedName>
</protein>
<reference evidence="2 3" key="1">
    <citation type="journal article" date="2012" name="Genome Biol.">
        <title>Genome and low-iron response of an oceanic diatom adapted to chronic iron limitation.</title>
        <authorList>
            <person name="Lommer M."/>
            <person name="Specht M."/>
            <person name="Roy A.S."/>
            <person name="Kraemer L."/>
            <person name="Andreson R."/>
            <person name="Gutowska M.A."/>
            <person name="Wolf J."/>
            <person name="Bergner S.V."/>
            <person name="Schilhabel M.B."/>
            <person name="Klostermeier U.C."/>
            <person name="Beiko R.G."/>
            <person name="Rosenstiel P."/>
            <person name="Hippler M."/>
            <person name="Laroche J."/>
        </authorList>
    </citation>
    <scope>NUCLEOTIDE SEQUENCE [LARGE SCALE GENOMIC DNA]</scope>
    <source>
        <strain evidence="2 3">CCMP1005</strain>
    </source>
</reference>
<dbReference type="EMBL" id="AGNL01011183">
    <property type="protein sequence ID" value="EJK68543.1"/>
    <property type="molecule type" value="Genomic_DNA"/>
</dbReference>
<name>K0SQF5_THAOC</name>
<sequence length="182" mass="19795">PVLRPGLGRKGGRRTEPGRAVQRRAAIPRAERRRVVVGSHQGLRYARGEIPGVCLGAAVGDMSGGVRDALDATATRDYNTARDRGCHLIVLVRIDRRLSSGEYQGVRDLEQRDGAASVLRDNGARDDGGGQGRRSNLIEAAKELELLQSQSAGKMSDLQRYLLKIITGRIQVLLTGMENDEL</sequence>
<comment type="caution">
    <text evidence="2">The sequence shown here is derived from an EMBL/GenBank/DDBJ whole genome shotgun (WGS) entry which is preliminary data.</text>
</comment>
<accession>K0SQF5</accession>
<proteinExistence type="predicted"/>